<keyword evidence="2" id="KW-1185">Reference proteome</keyword>
<evidence type="ECO:0000313" key="1">
    <source>
        <dbReference type="EMBL" id="PSB16768.1"/>
    </source>
</evidence>
<organism evidence="1 2">
    <name type="scientific">Phormidesmis priestleyi ULC007</name>
    <dbReference type="NCBI Taxonomy" id="1920490"/>
    <lineage>
        <taxon>Bacteria</taxon>
        <taxon>Bacillati</taxon>
        <taxon>Cyanobacteriota</taxon>
        <taxon>Cyanophyceae</taxon>
        <taxon>Leptolyngbyales</taxon>
        <taxon>Leptolyngbyaceae</taxon>
        <taxon>Phormidesmis</taxon>
    </lineage>
</organism>
<dbReference type="Proteomes" id="UP000238634">
    <property type="component" value="Unassembled WGS sequence"/>
</dbReference>
<protein>
    <submittedName>
        <fullName evidence="1">Uncharacterized protein</fullName>
    </submittedName>
</protein>
<accession>A0A2T1D8D4</accession>
<reference evidence="1 2" key="1">
    <citation type="submission" date="2018-02" db="EMBL/GenBank/DDBJ databases">
        <authorList>
            <person name="Cohen D.B."/>
            <person name="Kent A.D."/>
        </authorList>
    </citation>
    <scope>NUCLEOTIDE SEQUENCE [LARGE SCALE GENOMIC DNA]</scope>
    <source>
        <strain evidence="1 2">ULC007</strain>
    </source>
</reference>
<dbReference type="STRING" id="1920490.GCA_001895925_02372"/>
<reference evidence="1 2" key="2">
    <citation type="submission" date="2018-03" db="EMBL/GenBank/DDBJ databases">
        <title>The ancient ancestry and fast evolution of plastids.</title>
        <authorList>
            <person name="Moore K.R."/>
            <person name="Magnabosco C."/>
            <person name="Momper L."/>
            <person name="Gold D.A."/>
            <person name="Bosak T."/>
            <person name="Fournier G.P."/>
        </authorList>
    </citation>
    <scope>NUCLEOTIDE SEQUENCE [LARGE SCALE GENOMIC DNA]</scope>
    <source>
        <strain evidence="1 2">ULC007</strain>
    </source>
</reference>
<proteinExistence type="predicted"/>
<sequence length="65" mass="7496">MSILLSQEALKQLGIDDSTKFDEHTVKEQVRKLHPEFTSEDVEAFLAYLSVKQKRSEVFKRLADA</sequence>
<dbReference type="RefSeq" id="WP_073074579.1">
    <property type="nucleotide sequence ID" value="NZ_MPPI01000040.1"/>
</dbReference>
<dbReference type="AlphaFoldDB" id="A0A2T1D8D4"/>
<name>A0A2T1D8D4_9CYAN</name>
<evidence type="ECO:0000313" key="2">
    <source>
        <dbReference type="Proteomes" id="UP000238634"/>
    </source>
</evidence>
<gene>
    <name evidence="1" type="ORF">C7B65_20645</name>
</gene>
<dbReference type="EMBL" id="PVWG01000037">
    <property type="protein sequence ID" value="PSB16768.1"/>
    <property type="molecule type" value="Genomic_DNA"/>
</dbReference>
<comment type="caution">
    <text evidence="1">The sequence shown here is derived from an EMBL/GenBank/DDBJ whole genome shotgun (WGS) entry which is preliminary data.</text>
</comment>